<reference evidence="1 2" key="1">
    <citation type="submission" date="2020-06" db="EMBL/GenBank/DDBJ databases">
        <title>Actinokineospora xiongansis sp. nov., isolated from soil of Baiyangdian.</title>
        <authorList>
            <person name="Zhang X."/>
        </authorList>
    </citation>
    <scope>NUCLEOTIDE SEQUENCE [LARGE SCALE GENOMIC DNA]</scope>
    <source>
        <strain evidence="1 2">HBU206404</strain>
    </source>
</reference>
<accession>A0ABR7L091</accession>
<proteinExistence type="predicted"/>
<protein>
    <submittedName>
        <fullName evidence="1">Uncharacterized protein</fullName>
    </submittedName>
</protein>
<dbReference type="SUPFAM" id="SSF52266">
    <property type="entry name" value="SGNH hydrolase"/>
    <property type="match status" value="1"/>
</dbReference>
<dbReference type="InterPro" id="IPR036514">
    <property type="entry name" value="SGNH_hydro_sf"/>
</dbReference>
<dbReference type="EMBL" id="JABVED010000001">
    <property type="protein sequence ID" value="MBC6445762.1"/>
    <property type="molecule type" value="Genomic_DNA"/>
</dbReference>
<evidence type="ECO:0000313" key="1">
    <source>
        <dbReference type="EMBL" id="MBC6445762.1"/>
    </source>
</evidence>
<organism evidence="1 2">
    <name type="scientific">Actinokineospora xionganensis</name>
    <dbReference type="NCBI Taxonomy" id="2684470"/>
    <lineage>
        <taxon>Bacteria</taxon>
        <taxon>Bacillati</taxon>
        <taxon>Actinomycetota</taxon>
        <taxon>Actinomycetes</taxon>
        <taxon>Pseudonocardiales</taxon>
        <taxon>Pseudonocardiaceae</taxon>
        <taxon>Actinokineospora</taxon>
    </lineage>
</organism>
<name>A0ABR7L091_9PSEU</name>
<sequence length="123" mass="13117">MIMPEGGSDCRALVPIASGDAPCLRDITKLLNAVLSGVAATNGATCVDTYADGIGHDVCQFPGVKWMEGVSPQGPLPAHPMRWGHGTRPGRRWRQWAAEWSVTGPGRATRAATRTGMSTLDFR</sequence>
<evidence type="ECO:0000313" key="2">
    <source>
        <dbReference type="Proteomes" id="UP000734823"/>
    </source>
</evidence>
<dbReference type="Gene3D" id="3.40.50.1110">
    <property type="entry name" value="SGNH hydrolase"/>
    <property type="match status" value="1"/>
</dbReference>
<comment type="caution">
    <text evidence="1">The sequence shown here is derived from an EMBL/GenBank/DDBJ whole genome shotgun (WGS) entry which is preliminary data.</text>
</comment>
<gene>
    <name evidence="1" type="ORF">GPZ80_01045</name>
</gene>
<dbReference type="RefSeq" id="WP_187217823.1">
    <property type="nucleotide sequence ID" value="NZ_JABVED010000001.1"/>
</dbReference>
<keyword evidence="2" id="KW-1185">Reference proteome</keyword>
<dbReference type="Proteomes" id="UP000734823">
    <property type="component" value="Unassembled WGS sequence"/>
</dbReference>